<evidence type="ECO:0000313" key="3">
    <source>
        <dbReference type="EMBL" id="KAF1750179.1"/>
    </source>
</evidence>
<feature type="domain" description="T20D4.11-like" evidence="2">
    <location>
        <begin position="810"/>
        <end position="911"/>
    </location>
</feature>
<sequence length="972" mass="112901">MIKLVLILLSPVLVKSSIVRSDGTPPVCLSETNNACQEELKQKNETLIEITNTYYPPLTDSLKNYTEQCRNVMECASGLECFQGKSQREIFETSCDMVGSRWYYFDSCFFRILLKIYSNDHNCTAGFSFENLFTADTIFKKEKQCVLNIGLGVCKTEFFNYLQNNYDELIELYTNRPTSDIDLWDHPSEKFYMLHCDVLRTDFEQKSKNISILSVNQENADVQKVSVIGQSAQKCIQKSLIIHGNDKYYKIFKNMHAFVAVMSNIFKHRPRLLEYPCLSSVSWFTVYYEVCECMDVGDAKKCVWSFITLHCQKEMMTDFKNQTVTLTPRNESPICRSETNNACQEEMKKKNETLERIYHIHHPLTELFNIYTDQCRNVMECASGLECFKGKSQREIFETSCDNVRSGWYSFDFCIYHILEKIYSNDHNCTAGFSFENFFTADTIFKKEKQCILNIGQDICKTDDFNFLLNNYDELIELYTNKPTSDEDGWDHPSEKFYRMHCDVLGSDFVHKLYNITTLSINQENSDVQKVLETAQMAHKCLQKSLVVRFDNYYSQLVRNIQAFVAVLTNIFKHRPRLLECVFLDFYRLEVFRGVMDCMDVGDAKKCILAFLHLRCPNEVLAHLKNPTENLFTADTIFKKEKQCVLNIGQGVCKTDDFNFLQNNYDDLIELYTKNPTSDNDQWDHPSEKFYRMHCDALQDDFVQKSLGIMITSVNQKNADVQKVVEIGQSAQNVQPFVAVMTDIFKRRPRLLEYRCLSSFGWIDFFDGAMECMNGGDTKKCVLSLIRKYCQDEILADFEDLTVTMPPSKRSNECASGLECFKGKSQREIIETSCDDVGTLQYSIDDCLRNILKKIYSNDHNCTAGFSFENLFTADTIFKKEKQCILNIGQGVCKTDDFDFLQNNYDELIELYTTAQLRILISGIIPVKNSTECIAMFCTTILYRNQKILVYYPSTRKMLMFKKLLKLLKLLR</sequence>
<dbReference type="GO" id="GO:0005179">
    <property type="term" value="F:hormone activity"/>
    <property type="evidence" value="ECO:0007669"/>
    <property type="project" value="InterPro"/>
</dbReference>
<dbReference type="GeneID" id="9819037"/>
<dbReference type="RefSeq" id="XP_053580565.1">
    <property type="nucleotide sequence ID" value="XM_053731652.1"/>
</dbReference>
<feature type="chain" id="PRO_5025459391" description="T20D4.11-like domain-containing protein" evidence="1">
    <location>
        <begin position="17"/>
        <end position="972"/>
    </location>
</feature>
<gene>
    <name evidence="3" type="ORF">GCK72_016726</name>
</gene>
<proteinExistence type="predicted"/>
<feature type="signal peptide" evidence="1">
    <location>
        <begin position="1"/>
        <end position="16"/>
    </location>
</feature>
<accession>A0A6A5G6R8</accession>
<protein>
    <recommendedName>
        <fullName evidence="2">T20D4.11-like domain-containing protein</fullName>
    </recommendedName>
</protein>
<dbReference type="Pfam" id="PF01579">
    <property type="entry name" value="DUF19"/>
    <property type="match status" value="3"/>
</dbReference>
<dbReference type="PANTHER" id="PTHR31897">
    <property type="entry name" value="PROTEIN CBG17011-RELATED"/>
    <property type="match status" value="1"/>
</dbReference>
<dbReference type="KEGG" id="crq:GCK72_016726"/>
<dbReference type="Proteomes" id="UP000483820">
    <property type="component" value="Chromosome V"/>
</dbReference>
<evidence type="ECO:0000256" key="1">
    <source>
        <dbReference type="SAM" id="SignalP"/>
    </source>
</evidence>
<dbReference type="AlphaFoldDB" id="A0A6A5G6R8"/>
<feature type="domain" description="T20D4.11-like" evidence="2">
    <location>
        <begin position="34"/>
        <end position="172"/>
    </location>
</feature>
<dbReference type="PROSITE" id="PS00338">
    <property type="entry name" value="SOMATOTROPIN_2"/>
    <property type="match status" value="1"/>
</dbReference>
<evidence type="ECO:0000313" key="4">
    <source>
        <dbReference type="Proteomes" id="UP000483820"/>
    </source>
</evidence>
<feature type="domain" description="T20D4.11-like" evidence="2">
    <location>
        <begin position="340"/>
        <end position="478"/>
    </location>
</feature>
<dbReference type="GO" id="GO:0005576">
    <property type="term" value="C:extracellular region"/>
    <property type="evidence" value="ECO:0007669"/>
    <property type="project" value="InterPro"/>
</dbReference>
<organism evidence="3 4">
    <name type="scientific">Caenorhabditis remanei</name>
    <name type="common">Caenorhabditis vulgaris</name>
    <dbReference type="NCBI Taxonomy" id="31234"/>
    <lineage>
        <taxon>Eukaryota</taxon>
        <taxon>Metazoa</taxon>
        <taxon>Ecdysozoa</taxon>
        <taxon>Nematoda</taxon>
        <taxon>Chromadorea</taxon>
        <taxon>Rhabditida</taxon>
        <taxon>Rhabditina</taxon>
        <taxon>Rhabditomorpha</taxon>
        <taxon>Rhabditoidea</taxon>
        <taxon>Rhabditidae</taxon>
        <taxon>Peloderinae</taxon>
        <taxon>Caenorhabditis</taxon>
    </lineage>
</organism>
<dbReference type="PANTHER" id="PTHR31897:SF12">
    <property type="entry name" value="DUF19 DOMAIN-CONTAINING PROTEIN"/>
    <property type="match status" value="1"/>
</dbReference>
<comment type="caution">
    <text evidence="3">The sequence shown here is derived from an EMBL/GenBank/DDBJ whole genome shotgun (WGS) entry which is preliminary data.</text>
</comment>
<dbReference type="InterPro" id="IPR002542">
    <property type="entry name" value="T20D4.11-like_dom"/>
</dbReference>
<dbReference type="EMBL" id="WUAV01000005">
    <property type="protein sequence ID" value="KAF1750179.1"/>
    <property type="molecule type" value="Genomic_DNA"/>
</dbReference>
<dbReference type="CTD" id="9819037"/>
<dbReference type="InterPro" id="IPR018116">
    <property type="entry name" value="Somatotropin_CS"/>
</dbReference>
<evidence type="ECO:0000259" key="2">
    <source>
        <dbReference type="Pfam" id="PF01579"/>
    </source>
</evidence>
<reference evidence="3 4" key="1">
    <citation type="submission" date="2019-12" db="EMBL/GenBank/DDBJ databases">
        <title>Chromosome-level assembly of the Caenorhabditis remanei genome.</title>
        <authorList>
            <person name="Teterina A.A."/>
            <person name="Willis J.H."/>
            <person name="Phillips P.C."/>
        </authorList>
    </citation>
    <scope>NUCLEOTIDE SEQUENCE [LARGE SCALE GENOMIC DNA]</scope>
    <source>
        <strain evidence="3 4">PX506</strain>
        <tissue evidence="3">Whole organism</tissue>
    </source>
</reference>
<name>A0A6A5G6R8_CAERE</name>
<keyword evidence="1" id="KW-0732">Signal</keyword>